<organism evidence="4 5">
    <name type="scientific">Kineobactrum salinum</name>
    <dbReference type="NCBI Taxonomy" id="2708301"/>
    <lineage>
        <taxon>Bacteria</taxon>
        <taxon>Pseudomonadati</taxon>
        <taxon>Pseudomonadota</taxon>
        <taxon>Gammaproteobacteria</taxon>
        <taxon>Cellvibrionales</taxon>
        <taxon>Halieaceae</taxon>
        <taxon>Kineobactrum</taxon>
    </lineage>
</organism>
<feature type="binding site" evidence="2">
    <location>
        <position position="165"/>
    </location>
    <ligand>
        <name>Cu cation</name>
        <dbReference type="ChEBI" id="CHEBI:23378"/>
    </ligand>
</feature>
<dbReference type="KEGG" id="kim:G3T16_04920"/>
<proteinExistence type="inferred from homology"/>
<keyword evidence="3" id="KW-1015">Disulfide bond</keyword>
<evidence type="ECO:0000256" key="1">
    <source>
        <dbReference type="ARBA" id="ARBA00010996"/>
    </source>
</evidence>
<name>A0A6C0TZP3_9GAMM</name>
<dbReference type="Gene3D" id="3.40.30.10">
    <property type="entry name" value="Glutaredoxin"/>
    <property type="match status" value="1"/>
</dbReference>
<accession>A0A6C0TZP3</accession>
<keyword evidence="5" id="KW-1185">Reference proteome</keyword>
<feature type="binding site" evidence="2">
    <location>
        <position position="77"/>
    </location>
    <ligand>
        <name>Cu cation</name>
        <dbReference type="ChEBI" id="CHEBI:23378"/>
    </ligand>
</feature>
<reference evidence="4 5" key="1">
    <citation type="submission" date="2020-02" db="EMBL/GenBank/DDBJ databases">
        <title>Genome sequencing for Kineobactrum sp. M2.</title>
        <authorList>
            <person name="Park S.-J."/>
        </authorList>
    </citation>
    <scope>NUCLEOTIDE SEQUENCE [LARGE SCALE GENOMIC DNA]</scope>
    <source>
        <strain evidence="4 5">M2</strain>
    </source>
</reference>
<comment type="similarity">
    <text evidence="1">Belongs to the SCO1/2 family.</text>
</comment>
<dbReference type="InterPro" id="IPR003782">
    <property type="entry name" value="SCO1/SenC"/>
</dbReference>
<keyword evidence="2" id="KW-0186">Copper</keyword>
<dbReference type="EMBL" id="CP048711">
    <property type="protein sequence ID" value="QIB64829.1"/>
    <property type="molecule type" value="Genomic_DNA"/>
</dbReference>
<dbReference type="Proteomes" id="UP000477680">
    <property type="component" value="Chromosome"/>
</dbReference>
<dbReference type="InterPro" id="IPR036249">
    <property type="entry name" value="Thioredoxin-like_sf"/>
</dbReference>
<protein>
    <submittedName>
        <fullName evidence="4">SCO family protein</fullName>
    </submittedName>
</protein>
<dbReference type="CDD" id="cd02968">
    <property type="entry name" value="SCO"/>
    <property type="match status" value="1"/>
</dbReference>
<dbReference type="PANTHER" id="PTHR12151:SF25">
    <property type="entry name" value="LINALOOL DEHYDRATASE_ISOMERASE DOMAIN-CONTAINING PROTEIN"/>
    <property type="match status" value="1"/>
</dbReference>
<evidence type="ECO:0000256" key="3">
    <source>
        <dbReference type="PIRSR" id="PIRSR603782-2"/>
    </source>
</evidence>
<evidence type="ECO:0000313" key="4">
    <source>
        <dbReference type="EMBL" id="QIB64829.1"/>
    </source>
</evidence>
<sequence>MSKVTIWSLTALAIVALAVSVVFLAREPARPVPQVGILLDTPAAVSAFELVDHRSATYNQASLAGHWTLVFPGFTHCPDICPTTLTTLDRMQGLLGEHASGLQVVLLSVDPERDTPDVLADYLGYFNPGFVGLTGEPAELDNLYRSLGVNHIRIPGANGEYSVDHSAALMLIDPEGRLVAYFTPPFRARELAADLSLLVATSR</sequence>
<dbReference type="GO" id="GO:0046872">
    <property type="term" value="F:metal ion binding"/>
    <property type="evidence" value="ECO:0007669"/>
    <property type="project" value="UniProtKB-KW"/>
</dbReference>
<evidence type="ECO:0000313" key="5">
    <source>
        <dbReference type="Proteomes" id="UP000477680"/>
    </source>
</evidence>
<feature type="disulfide bond" description="Redox-active" evidence="3">
    <location>
        <begin position="77"/>
        <end position="81"/>
    </location>
</feature>
<feature type="binding site" evidence="2">
    <location>
        <position position="81"/>
    </location>
    <ligand>
        <name>Cu cation</name>
        <dbReference type="ChEBI" id="CHEBI:23378"/>
    </ligand>
</feature>
<dbReference type="PANTHER" id="PTHR12151">
    <property type="entry name" value="ELECTRON TRANSPORT PROTIN SCO1/SENC FAMILY MEMBER"/>
    <property type="match status" value="1"/>
</dbReference>
<dbReference type="Pfam" id="PF02630">
    <property type="entry name" value="SCO1-SenC"/>
    <property type="match status" value="1"/>
</dbReference>
<gene>
    <name evidence="4" type="ORF">G3T16_04920</name>
</gene>
<dbReference type="AlphaFoldDB" id="A0A6C0TZP3"/>
<keyword evidence="2" id="KW-0479">Metal-binding</keyword>
<dbReference type="SUPFAM" id="SSF52833">
    <property type="entry name" value="Thioredoxin-like"/>
    <property type="match status" value="1"/>
</dbReference>
<dbReference type="RefSeq" id="WP_163494079.1">
    <property type="nucleotide sequence ID" value="NZ_CP048711.1"/>
</dbReference>
<evidence type="ECO:0000256" key="2">
    <source>
        <dbReference type="PIRSR" id="PIRSR603782-1"/>
    </source>
</evidence>